<dbReference type="Pfam" id="PF08478">
    <property type="entry name" value="POTRA_1"/>
    <property type="match status" value="1"/>
</dbReference>
<evidence type="ECO:0000256" key="6">
    <source>
        <dbReference type="ARBA" id="ARBA00022989"/>
    </source>
</evidence>
<sequence>MRRDPAPSRIAYRLQRIWLTPLYRRLIRTGVPVLLIAAVAGIWFADADRRAQMAGLVQDIRARIESRPELQLVRLTVSGASPETEEAIRSGLGVQFPVSSLALDLTALRARAEGLDAVRRADVRVRPEGTLEVAVTERLPIVVWRNADDLMLLDEAGHRVAGLENRIDRPDLPLIAGSGVQEVVPEALRLLGAAEPLRTRIRGLVRIGERRWNLVLDRGQEIMLPEQDAVAALERVIALDQAEDLLDRDVTVVDMRIGRRPTLRLSEEAVAALQGASLTARNTRQTKGALH</sequence>
<dbReference type="HAMAP" id="MF_00911">
    <property type="entry name" value="FtsQ_subfam"/>
    <property type="match status" value="1"/>
</dbReference>
<dbReference type="STRING" id="195105.CN97_10760"/>
<keyword evidence="8 9" id="KW-0131">Cell cycle</keyword>
<dbReference type="GO" id="GO:0043093">
    <property type="term" value="P:FtsZ-dependent cytokinesis"/>
    <property type="evidence" value="ECO:0007669"/>
    <property type="project" value="UniProtKB-UniRule"/>
</dbReference>
<dbReference type="PANTHER" id="PTHR35851">
    <property type="entry name" value="CELL DIVISION PROTEIN FTSQ"/>
    <property type="match status" value="1"/>
</dbReference>
<keyword evidence="7 9" id="KW-0472">Membrane</keyword>
<protein>
    <recommendedName>
        <fullName evidence="9">Cell division protein FtsQ</fullName>
    </recommendedName>
</protein>
<dbReference type="Proteomes" id="UP000028826">
    <property type="component" value="Unassembled WGS sequence"/>
</dbReference>
<dbReference type="OrthoDB" id="9783091at2"/>
<dbReference type="Gene3D" id="3.40.50.11690">
    <property type="entry name" value="Cell division protein FtsQ/DivIB"/>
    <property type="match status" value="1"/>
</dbReference>
<keyword evidence="5 9" id="KW-0812">Transmembrane</keyword>
<keyword evidence="2 9" id="KW-1003">Cell membrane</keyword>
<evidence type="ECO:0000256" key="7">
    <source>
        <dbReference type="ARBA" id="ARBA00023136"/>
    </source>
</evidence>
<keyword evidence="4 9" id="KW-0132">Cell division</keyword>
<keyword evidence="6 9" id="KW-1133">Transmembrane helix</keyword>
<gene>
    <name evidence="9" type="primary">ftsQ</name>
    <name evidence="10" type="ORF">CN97_10760</name>
</gene>
<evidence type="ECO:0000256" key="5">
    <source>
        <dbReference type="ARBA" id="ARBA00022692"/>
    </source>
</evidence>
<dbReference type="PROSITE" id="PS51779">
    <property type="entry name" value="POTRA"/>
    <property type="match status" value="1"/>
</dbReference>
<reference evidence="10 11" key="1">
    <citation type="submission" date="2014-03" db="EMBL/GenBank/DDBJ databases">
        <title>Genome of Haematobacter massiliensis CCUG 47968.</title>
        <authorList>
            <person name="Wang D."/>
            <person name="Wang G."/>
        </authorList>
    </citation>
    <scope>NUCLEOTIDE SEQUENCE [LARGE SCALE GENOMIC DNA]</scope>
    <source>
        <strain evidence="10 11">CCUG 47968</strain>
    </source>
</reference>
<keyword evidence="3 9" id="KW-0997">Cell inner membrane</keyword>
<evidence type="ECO:0000256" key="8">
    <source>
        <dbReference type="ARBA" id="ARBA00023306"/>
    </source>
</evidence>
<name>A0A086YB22_9RHOB</name>
<evidence type="ECO:0000256" key="3">
    <source>
        <dbReference type="ARBA" id="ARBA00022519"/>
    </source>
</evidence>
<comment type="subcellular location">
    <subcellularLocation>
        <location evidence="9">Cell inner membrane</location>
        <topology evidence="9">Single-pass type II membrane protein</topology>
    </subcellularLocation>
    <subcellularLocation>
        <location evidence="1">Membrane</location>
    </subcellularLocation>
    <text evidence="9">Localizes to the division septum.</text>
</comment>
<dbReference type="PANTHER" id="PTHR35851:SF1">
    <property type="entry name" value="CELL DIVISION PROTEIN FTSQ"/>
    <property type="match status" value="1"/>
</dbReference>
<dbReference type="GO" id="GO:0032153">
    <property type="term" value="C:cell division site"/>
    <property type="evidence" value="ECO:0007669"/>
    <property type="project" value="UniProtKB-UniRule"/>
</dbReference>
<dbReference type="InterPro" id="IPR005548">
    <property type="entry name" value="Cell_div_FtsQ/DivIB_C"/>
</dbReference>
<dbReference type="GO" id="GO:0090529">
    <property type="term" value="P:cell septum assembly"/>
    <property type="evidence" value="ECO:0007669"/>
    <property type="project" value="InterPro"/>
</dbReference>
<feature type="transmembrane region" description="Helical" evidence="9">
    <location>
        <begin position="26"/>
        <end position="45"/>
    </location>
</feature>
<accession>A0A086YB22</accession>
<dbReference type="Pfam" id="PF03799">
    <property type="entry name" value="FtsQ_DivIB_C"/>
    <property type="match status" value="1"/>
</dbReference>
<dbReference type="InterPro" id="IPR013685">
    <property type="entry name" value="POTRA_FtsQ_type"/>
</dbReference>
<comment type="function">
    <text evidence="9">Essential cell division protein.</text>
</comment>
<comment type="caution">
    <text evidence="10">The sequence shown here is derived from an EMBL/GenBank/DDBJ whole genome shotgun (WGS) entry which is preliminary data.</text>
</comment>
<dbReference type="eggNOG" id="COG1589">
    <property type="taxonomic scope" value="Bacteria"/>
</dbReference>
<evidence type="ECO:0000256" key="9">
    <source>
        <dbReference type="HAMAP-Rule" id="MF_00911"/>
    </source>
</evidence>
<organism evidence="10 11">
    <name type="scientific">Haematobacter massiliensis</name>
    <dbReference type="NCBI Taxonomy" id="195105"/>
    <lineage>
        <taxon>Bacteria</taxon>
        <taxon>Pseudomonadati</taxon>
        <taxon>Pseudomonadota</taxon>
        <taxon>Alphaproteobacteria</taxon>
        <taxon>Rhodobacterales</taxon>
        <taxon>Paracoccaceae</taxon>
        <taxon>Haematobacter</taxon>
    </lineage>
</organism>
<evidence type="ECO:0000256" key="2">
    <source>
        <dbReference type="ARBA" id="ARBA00022475"/>
    </source>
</evidence>
<evidence type="ECO:0000256" key="4">
    <source>
        <dbReference type="ARBA" id="ARBA00022618"/>
    </source>
</evidence>
<comment type="similarity">
    <text evidence="9">Belongs to the FtsQ/DivIB family. FtsQ subfamily.</text>
</comment>
<keyword evidence="11" id="KW-1185">Reference proteome</keyword>
<dbReference type="GO" id="GO:0005886">
    <property type="term" value="C:plasma membrane"/>
    <property type="evidence" value="ECO:0007669"/>
    <property type="project" value="UniProtKB-SubCell"/>
</dbReference>
<proteinExistence type="inferred from homology"/>
<evidence type="ECO:0000313" key="10">
    <source>
        <dbReference type="EMBL" id="KFI31472.1"/>
    </source>
</evidence>
<evidence type="ECO:0000256" key="1">
    <source>
        <dbReference type="ARBA" id="ARBA00004370"/>
    </source>
</evidence>
<dbReference type="AlphaFoldDB" id="A0A086YB22"/>
<dbReference type="InterPro" id="IPR034746">
    <property type="entry name" value="POTRA"/>
</dbReference>
<dbReference type="InterPro" id="IPR045335">
    <property type="entry name" value="FtsQ_C_sf"/>
</dbReference>
<evidence type="ECO:0000313" key="11">
    <source>
        <dbReference type="Proteomes" id="UP000028826"/>
    </source>
</evidence>
<dbReference type="EMBL" id="JGYG01000002">
    <property type="protein sequence ID" value="KFI31472.1"/>
    <property type="molecule type" value="Genomic_DNA"/>
</dbReference>
<dbReference type="InterPro" id="IPR026579">
    <property type="entry name" value="FtsQ"/>
</dbReference>